<dbReference type="InterPro" id="IPR036736">
    <property type="entry name" value="ACP-like_sf"/>
</dbReference>
<dbReference type="InterPro" id="IPR014030">
    <property type="entry name" value="Ketoacyl_synth_N"/>
</dbReference>
<gene>
    <name evidence="5" type="ORF">SCF082_LOCUS30307</name>
</gene>
<evidence type="ECO:0000259" key="4">
    <source>
        <dbReference type="PROSITE" id="PS50075"/>
    </source>
</evidence>
<evidence type="ECO:0000256" key="1">
    <source>
        <dbReference type="ARBA" id="ARBA00022450"/>
    </source>
</evidence>
<dbReference type="InterPro" id="IPR020843">
    <property type="entry name" value="ER"/>
</dbReference>
<dbReference type="SUPFAM" id="SSF47336">
    <property type="entry name" value="ACP-like"/>
    <property type="match status" value="2"/>
</dbReference>
<organism evidence="5 6">
    <name type="scientific">Durusdinium trenchii</name>
    <dbReference type="NCBI Taxonomy" id="1381693"/>
    <lineage>
        <taxon>Eukaryota</taxon>
        <taxon>Sar</taxon>
        <taxon>Alveolata</taxon>
        <taxon>Dinophyceae</taxon>
        <taxon>Suessiales</taxon>
        <taxon>Symbiodiniaceae</taxon>
        <taxon>Durusdinium</taxon>
    </lineage>
</organism>
<dbReference type="Pfam" id="PF00109">
    <property type="entry name" value="ketoacyl-synt"/>
    <property type="match status" value="1"/>
</dbReference>
<dbReference type="PROSITE" id="PS50075">
    <property type="entry name" value="CARRIER"/>
    <property type="match status" value="2"/>
</dbReference>
<dbReference type="CDD" id="cd05195">
    <property type="entry name" value="enoyl_red"/>
    <property type="match status" value="1"/>
</dbReference>
<accession>A0ABP0MXF1</accession>
<dbReference type="PANTHER" id="PTHR43775:SF37">
    <property type="entry name" value="SI:DKEY-61P9.11"/>
    <property type="match status" value="1"/>
</dbReference>
<dbReference type="Pfam" id="PF00550">
    <property type="entry name" value="PP-binding"/>
    <property type="match status" value="2"/>
</dbReference>
<protein>
    <recommendedName>
        <fullName evidence="4">Carrier domain-containing protein</fullName>
    </recommendedName>
</protein>
<feature type="domain" description="Carrier" evidence="4">
    <location>
        <begin position="794"/>
        <end position="870"/>
    </location>
</feature>
<dbReference type="InterPro" id="IPR050091">
    <property type="entry name" value="PKS_NRPS_Biosynth_Enz"/>
</dbReference>
<dbReference type="Pfam" id="PF08240">
    <property type="entry name" value="ADH_N"/>
    <property type="match status" value="1"/>
</dbReference>
<dbReference type="Pfam" id="PF00107">
    <property type="entry name" value="ADH_zinc_N"/>
    <property type="match status" value="1"/>
</dbReference>
<dbReference type="InterPro" id="IPR020806">
    <property type="entry name" value="PKS_PP-bd"/>
</dbReference>
<dbReference type="InterPro" id="IPR009081">
    <property type="entry name" value="PP-bd_ACP"/>
</dbReference>
<evidence type="ECO:0000313" key="6">
    <source>
        <dbReference type="Proteomes" id="UP001642464"/>
    </source>
</evidence>
<evidence type="ECO:0000313" key="5">
    <source>
        <dbReference type="EMBL" id="CAK9056190.1"/>
    </source>
</evidence>
<dbReference type="Pfam" id="PF08659">
    <property type="entry name" value="KR"/>
    <property type="match status" value="1"/>
</dbReference>
<dbReference type="Gene3D" id="3.90.180.10">
    <property type="entry name" value="Medium-chain alcohol dehydrogenases, catalytic domain"/>
    <property type="match status" value="1"/>
</dbReference>
<dbReference type="SMART" id="SM00822">
    <property type="entry name" value="PKS_KR"/>
    <property type="match status" value="1"/>
</dbReference>
<evidence type="ECO:0000256" key="3">
    <source>
        <dbReference type="ARBA" id="ARBA00023268"/>
    </source>
</evidence>
<evidence type="ECO:0000256" key="2">
    <source>
        <dbReference type="ARBA" id="ARBA00022553"/>
    </source>
</evidence>
<dbReference type="SUPFAM" id="SSF51735">
    <property type="entry name" value="NAD(P)-binding Rossmann-fold domains"/>
    <property type="match status" value="2"/>
</dbReference>
<keyword evidence="6" id="KW-1185">Reference proteome</keyword>
<dbReference type="Proteomes" id="UP001642464">
    <property type="component" value="Unassembled WGS sequence"/>
</dbReference>
<dbReference type="InterPro" id="IPR036291">
    <property type="entry name" value="NAD(P)-bd_dom_sf"/>
</dbReference>
<dbReference type="Gene3D" id="1.10.1200.10">
    <property type="entry name" value="ACP-like"/>
    <property type="match status" value="2"/>
</dbReference>
<sequence>MQGSMLQDLLEVAWVPMENAPTKDLMLPKAGTGLHRALLFVGADMELEKALATEFPDASFVEGTKETLLREALAVQMKEPHGAIIHAAALCETPEMEALQSALFVAQVAMEMASARQSVPPIWWVTKGTQECNVRGTAWTGETTVDWLKHWLTQLQKSEAETEVAIAQEASTVSRLTRAEKALPLKAGELLMSSRGLAPVLQESRQAPKASEAEIRVRAVGLNFRDVLNVMGLYPGDPGPPGADSAGTVLSTGTEITHIRPGEDVFGESPGCLRRYNCGPAALLSPKPDSWSFEEACCMPVIFVTVEEALGDLAQLKRGEKVLVHAAAGGVGLVAIQYAFHVGAEVYATAGAEEKHEFLRSMGVKYITSSRNGAKFEEDMKNFLKDSDGLDVVLNSLSHDDYIGRSLAMLKPGGRFMEIGKRGIWSHEQMFEARPDVMYEKIAADTMMDLEPWRYNAYMKRLVTRVEEGGLSPINMHIFEGIDNGVNAMQFLQRAKNIGKVVISQPSTMDLKADAHYVLSGGMGALGMVTAQYLLEEGAKSMSLLSRSGKPSADIVDLWEKLQASSLEISARSCDIASMDAVNQLALQLKGLPRVGGLVHLAAVLDDATMPKLTRGHLERSYGAKVWGARHLRCGLSDSEKPWDFALLFSSTSALLGSPGQGNYSAANAALDGHARYWKQVMQENVISVQWGPWREVGMAAQKGTVERLRASGVGALSNAFGMAALAGCLKPSPSTTLVAQPMRWAVYLKQYPKIPPFLSRFASEVKTVKPKAKAAPAMGAMGAAMGAAPVPQVDKASLKQMLQQIASEVAGGGAIDSETPLMDSGMDSLSAVEFRNRFTGKMPGVNLPNTLIFDYPTISSIADFTASQMGPAPAAAMPGYPPMPVAAGPSAAEVKQLLKRIASDTTGGAVEDEKPLMESGMDSLSAVEFRNRLATELPSLDLPNTLIFDYPTISSVAGYAAEQLGAVTMAMPSAMAGAAETRVPMSSGGGALDQQLSVTGMASNFPAAAWTTPAFGCAITQGVDGLVEVPFTRWELEEVWDPNPDAQGKMYPRHGAFIEGVEAFDAKFFGISPPEARAMDPQQRLLLESSVNSACLRGIHGG</sequence>
<dbReference type="InterPro" id="IPR011032">
    <property type="entry name" value="GroES-like_sf"/>
</dbReference>
<dbReference type="InterPro" id="IPR016039">
    <property type="entry name" value="Thiolase-like"/>
</dbReference>
<proteinExistence type="predicted"/>
<dbReference type="InterPro" id="IPR013149">
    <property type="entry name" value="ADH-like_C"/>
</dbReference>
<keyword evidence="1" id="KW-0596">Phosphopantetheine</keyword>
<dbReference type="InterPro" id="IPR013968">
    <property type="entry name" value="PKS_KR"/>
</dbReference>
<dbReference type="Gene3D" id="3.40.47.10">
    <property type="match status" value="1"/>
</dbReference>
<dbReference type="InterPro" id="IPR013154">
    <property type="entry name" value="ADH-like_N"/>
</dbReference>
<keyword evidence="2" id="KW-0597">Phosphoprotein</keyword>
<dbReference type="EMBL" id="CAXAMM010024936">
    <property type="protein sequence ID" value="CAK9056190.1"/>
    <property type="molecule type" value="Genomic_DNA"/>
</dbReference>
<name>A0ABP0MXF1_9DINO</name>
<dbReference type="SMART" id="SM00823">
    <property type="entry name" value="PKS_PP"/>
    <property type="match status" value="2"/>
</dbReference>
<dbReference type="InterPro" id="IPR057326">
    <property type="entry name" value="KR_dom"/>
</dbReference>
<dbReference type="PANTHER" id="PTHR43775">
    <property type="entry name" value="FATTY ACID SYNTHASE"/>
    <property type="match status" value="1"/>
</dbReference>
<comment type="caution">
    <text evidence="5">The sequence shown here is derived from an EMBL/GenBank/DDBJ whole genome shotgun (WGS) entry which is preliminary data.</text>
</comment>
<dbReference type="SUPFAM" id="SSF50129">
    <property type="entry name" value="GroES-like"/>
    <property type="match status" value="1"/>
</dbReference>
<feature type="domain" description="Carrier" evidence="4">
    <location>
        <begin position="889"/>
        <end position="965"/>
    </location>
</feature>
<dbReference type="SUPFAM" id="SSF53901">
    <property type="entry name" value="Thiolase-like"/>
    <property type="match status" value="1"/>
</dbReference>
<reference evidence="5 6" key="1">
    <citation type="submission" date="2024-02" db="EMBL/GenBank/DDBJ databases">
        <authorList>
            <person name="Chen Y."/>
            <person name="Shah S."/>
            <person name="Dougan E. K."/>
            <person name="Thang M."/>
            <person name="Chan C."/>
        </authorList>
    </citation>
    <scope>NUCLEOTIDE SEQUENCE [LARGE SCALE GENOMIC DNA]</scope>
</reference>
<dbReference type="SMART" id="SM00829">
    <property type="entry name" value="PKS_ER"/>
    <property type="match status" value="1"/>
</dbReference>
<dbReference type="Gene3D" id="3.40.50.720">
    <property type="entry name" value="NAD(P)-binding Rossmann-like Domain"/>
    <property type="match status" value="2"/>
</dbReference>
<keyword evidence="3" id="KW-0511">Multifunctional enzyme</keyword>